<name>A0ABS7VLT2_9HYPH</name>
<dbReference type="RefSeq" id="WP_224312819.1">
    <property type="nucleotide sequence ID" value="NZ_JAIRBM010000005.1"/>
</dbReference>
<reference evidence="2 3" key="1">
    <citation type="submission" date="2021-09" db="EMBL/GenBank/DDBJ databases">
        <title>The complete genome sequence of a new microorganism.</title>
        <authorList>
            <person name="Zi Z."/>
        </authorList>
    </citation>
    <scope>NUCLEOTIDE SEQUENCE [LARGE SCALE GENOMIC DNA]</scope>
    <source>
        <strain evidence="2 3">WGZ8</strain>
    </source>
</reference>
<dbReference type="PROSITE" id="PS51186">
    <property type="entry name" value="GNAT"/>
    <property type="match status" value="1"/>
</dbReference>
<dbReference type="InterPro" id="IPR016181">
    <property type="entry name" value="Acyl_CoA_acyltransferase"/>
</dbReference>
<gene>
    <name evidence="2" type="ORF">K9B37_09445</name>
</gene>
<evidence type="ECO:0000313" key="2">
    <source>
        <dbReference type="EMBL" id="MBZ6076504.1"/>
    </source>
</evidence>
<evidence type="ECO:0000313" key="3">
    <source>
        <dbReference type="Proteomes" id="UP000704176"/>
    </source>
</evidence>
<dbReference type="SUPFAM" id="SSF55729">
    <property type="entry name" value="Acyl-CoA N-acyltransferases (Nat)"/>
    <property type="match status" value="1"/>
</dbReference>
<dbReference type="Proteomes" id="UP000704176">
    <property type="component" value="Unassembled WGS sequence"/>
</dbReference>
<keyword evidence="3" id="KW-1185">Reference proteome</keyword>
<accession>A0ABS7VLT2</accession>
<dbReference type="Gene3D" id="3.40.630.30">
    <property type="match status" value="1"/>
</dbReference>
<organism evidence="2 3">
    <name type="scientific">Microvirga puerhi</name>
    <dbReference type="NCBI Taxonomy" id="2876078"/>
    <lineage>
        <taxon>Bacteria</taxon>
        <taxon>Pseudomonadati</taxon>
        <taxon>Pseudomonadota</taxon>
        <taxon>Alphaproteobacteria</taxon>
        <taxon>Hyphomicrobiales</taxon>
        <taxon>Methylobacteriaceae</taxon>
        <taxon>Microvirga</taxon>
    </lineage>
</organism>
<feature type="domain" description="N-acetyltransferase" evidence="1">
    <location>
        <begin position="15"/>
        <end position="160"/>
    </location>
</feature>
<protein>
    <recommendedName>
        <fullName evidence="1">N-acetyltransferase domain-containing protein</fullName>
    </recommendedName>
</protein>
<comment type="caution">
    <text evidence="2">The sequence shown here is derived from an EMBL/GenBank/DDBJ whole genome shotgun (WGS) entry which is preliminary data.</text>
</comment>
<dbReference type="EMBL" id="JAIRBM010000005">
    <property type="protein sequence ID" value="MBZ6076504.1"/>
    <property type="molecule type" value="Genomic_DNA"/>
</dbReference>
<proteinExistence type="predicted"/>
<evidence type="ECO:0000259" key="1">
    <source>
        <dbReference type="PROSITE" id="PS51186"/>
    </source>
</evidence>
<dbReference type="InterPro" id="IPR000182">
    <property type="entry name" value="GNAT_dom"/>
</dbReference>
<sequence>MEKSASTSGKHDNLIRAEVVTTPEQLLHAYAIRAICFLEEHGVPARQTYDGNDYQATHIIVYAEDEPIGTARIRWFKDFAKMERTSFRKAWRDPRTIKKCAEFIFDHISRKGYDRVITHAQPTYARLWRSLLGFRPVPNKDPLYFEGHDEPYLELIKELNPPKNAITADSDTAVLFRIEGQWDDRSEFEARRT</sequence>